<sequence length="249" mass="28651">MAAITTRAEFIEYCLRKLGKPVIRINVAPEQLDDRVDEAILAWQDKHYDATEKQWVGYALTQEDILNGYVTLPSDIHIVDQIVPMSTIYKENGSDSLFSYRYQFLISNLSPFQPLDMINYYMTMVNLQDVNDLVNTTERFEFTKHKSKLIIYRGMEDSKVGEILTFHVFKKINPDETPAAWGDKWLKRYATALIKQNWGSNMKKHGEIQLLGGVTVNGQQIFDEATAELEALEADLRDTYEEPVNPMLG</sequence>
<accession>A0A1S5R3Z9</accession>
<organism evidence="1 2">
    <name type="scientific">Pseudomonas phage pf16</name>
    <dbReference type="NCBI Taxonomy" id="1815630"/>
    <lineage>
        <taxon>Viruses</taxon>
        <taxon>Duplodnaviria</taxon>
        <taxon>Heunggongvirae</taxon>
        <taxon>Uroviricota</taxon>
        <taxon>Caudoviricetes</taxon>
        <taxon>Chakrabartyvirus</taxon>
        <taxon>Chakrabartyvirus pf16</taxon>
    </lineage>
</organism>
<proteinExistence type="predicted"/>
<protein>
    <recommendedName>
        <fullName evidence="3">Neck protein</fullName>
    </recommendedName>
</protein>
<gene>
    <name evidence="1" type="ORF">pf16_120</name>
</gene>
<name>A0A1S5R3Z9_9CAUD</name>
<reference evidence="1 2" key="1">
    <citation type="submission" date="2016-03" db="EMBL/GenBank/DDBJ databases">
        <title>Characterisation of pf16 and phiPMW: Two novel phages infecting Pseudomonas putida PpG1.</title>
        <authorList>
            <person name="Magill D.J."/>
            <person name="Krylov V.N."/>
            <person name="Shaburova O.V."/>
            <person name="Allen C.C.R."/>
            <person name="McGrath J.W."/>
            <person name="Quinn J.P."/>
            <person name="Kulakov L.A."/>
        </authorList>
    </citation>
    <scope>NUCLEOTIDE SEQUENCE [LARGE SCALE GENOMIC DNA]</scope>
</reference>
<evidence type="ECO:0000313" key="1">
    <source>
        <dbReference type="EMBL" id="AND75043.1"/>
    </source>
</evidence>
<evidence type="ECO:0008006" key="3">
    <source>
        <dbReference type="Google" id="ProtNLM"/>
    </source>
</evidence>
<evidence type="ECO:0000313" key="2">
    <source>
        <dbReference type="Proteomes" id="UP000225821"/>
    </source>
</evidence>
<dbReference type="EMBL" id="KU873925">
    <property type="protein sequence ID" value="AND75043.1"/>
    <property type="molecule type" value="Genomic_DNA"/>
</dbReference>
<dbReference type="Proteomes" id="UP000225821">
    <property type="component" value="Segment"/>
</dbReference>
<keyword evidence="2" id="KW-1185">Reference proteome</keyword>
<dbReference type="OrthoDB" id="6993at10239"/>